<keyword evidence="6" id="KW-0804">Transcription</keyword>
<comment type="similarity">
    <text evidence="2">Belongs to the Mediator complex subunit 24 family.</text>
</comment>
<dbReference type="Proteomes" id="UP000887566">
    <property type="component" value="Unplaced"/>
</dbReference>
<keyword evidence="7" id="KW-0539">Nucleus</keyword>
<evidence type="ECO:0000256" key="7">
    <source>
        <dbReference type="ARBA" id="ARBA00023242"/>
    </source>
</evidence>
<reference evidence="10" key="1">
    <citation type="submission" date="2022-11" db="UniProtKB">
        <authorList>
            <consortium name="WormBaseParasite"/>
        </authorList>
    </citation>
    <scope>IDENTIFICATION</scope>
</reference>
<keyword evidence="4" id="KW-0805">Transcription regulation</keyword>
<accession>A0A914WIV4</accession>
<evidence type="ECO:0000256" key="8">
    <source>
        <dbReference type="ARBA" id="ARBA00031960"/>
    </source>
</evidence>
<dbReference type="PANTHER" id="PTHR12898:SF1">
    <property type="entry name" value="MEDIATOR OF RNA POLYMERASE II TRANSCRIPTION SUBUNIT 24"/>
    <property type="match status" value="1"/>
</dbReference>
<dbReference type="AlphaFoldDB" id="A0A914WIV4"/>
<dbReference type="Pfam" id="PF11277">
    <property type="entry name" value="Med24_N"/>
    <property type="match status" value="1"/>
</dbReference>
<protein>
    <recommendedName>
        <fullName evidence="3">Mediator of RNA polymerase II transcription subunit 24</fullName>
    </recommendedName>
    <alternativeName>
        <fullName evidence="8">Mediator complex subunit 24</fullName>
    </alternativeName>
</protein>
<dbReference type="PANTHER" id="PTHR12898">
    <property type="entry name" value="MEDIATOR OF RNA POLYMERASE II TRANSCRIPTION SUBUNIT 24"/>
    <property type="match status" value="1"/>
</dbReference>
<dbReference type="GO" id="GO:0060261">
    <property type="term" value="P:positive regulation of transcription initiation by RNA polymerase II"/>
    <property type="evidence" value="ECO:0007669"/>
    <property type="project" value="TreeGrafter"/>
</dbReference>
<dbReference type="WBParaSite" id="PSAMB.scaffold3size181960.g455.t1">
    <property type="protein sequence ID" value="PSAMB.scaffold3size181960.g455.t1"/>
    <property type="gene ID" value="PSAMB.scaffold3size181960.g455"/>
</dbReference>
<evidence type="ECO:0000256" key="6">
    <source>
        <dbReference type="ARBA" id="ARBA00023163"/>
    </source>
</evidence>
<evidence type="ECO:0000256" key="1">
    <source>
        <dbReference type="ARBA" id="ARBA00004123"/>
    </source>
</evidence>
<evidence type="ECO:0000313" key="10">
    <source>
        <dbReference type="WBParaSite" id="PSAMB.scaffold3size181960.g455.t1"/>
    </source>
</evidence>
<organism evidence="9 10">
    <name type="scientific">Plectus sambesii</name>
    <dbReference type="NCBI Taxonomy" id="2011161"/>
    <lineage>
        <taxon>Eukaryota</taxon>
        <taxon>Metazoa</taxon>
        <taxon>Ecdysozoa</taxon>
        <taxon>Nematoda</taxon>
        <taxon>Chromadorea</taxon>
        <taxon>Plectida</taxon>
        <taxon>Plectina</taxon>
        <taxon>Plectoidea</taxon>
        <taxon>Plectidae</taxon>
        <taxon>Plectus</taxon>
    </lineage>
</organism>
<proteinExistence type="inferred from homology"/>
<evidence type="ECO:0000256" key="5">
    <source>
        <dbReference type="ARBA" id="ARBA00023159"/>
    </source>
</evidence>
<evidence type="ECO:0000256" key="2">
    <source>
        <dbReference type="ARBA" id="ARBA00007864"/>
    </source>
</evidence>
<dbReference type="GO" id="GO:0003712">
    <property type="term" value="F:transcription coregulator activity"/>
    <property type="evidence" value="ECO:0007669"/>
    <property type="project" value="TreeGrafter"/>
</dbReference>
<dbReference type="InterPro" id="IPR021429">
    <property type="entry name" value="Mediator_Med24"/>
</dbReference>
<evidence type="ECO:0000313" key="9">
    <source>
        <dbReference type="Proteomes" id="UP000887566"/>
    </source>
</evidence>
<evidence type="ECO:0000256" key="3">
    <source>
        <dbReference type="ARBA" id="ARBA00019693"/>
    </source>
</evidence>
<comment type="subcellular location">
    <subcellularLocation>
        <location evidence="1">Nucleus</location>
    </subcellularLocation>
</comment>
<name>A0A914WIV4_9BILA</name>
<keyword evidence="5" id="KW-0010">Activator</keyword>
<dbReference type="GO" id="GO:0016592">
    <property type="term" value="C:mediator complex"/>
    <property type="evidence" value="ECO:0007669"/>
    <property type="project" value="InterPro"/>
</dbReference>
<evidence type="ECO:0000256" key="4">
    <source>
        <dbReference type="ARBA" id="ARBA00023015"/>
    </source>
</evidence>
<sequence>MMSHMILSGGKSFDYICASSAATGKLARFAGKLALFNINSERLAKDNDNGKIRATMFDLSFLLLSRIRCLYPDLRLTDLVGAGDDAAGRCFFKWSLIFADSVDSMREPAFPVSAEEKSSFVEEFNKLKQGEPFWTLESCDWSQVISKIPVIGDLLLDEYRENRMKENDDAKNVFAALNKDVSGLLLCLVQWLHVQPISAARTALMRSLEHFFEHFTPSVEEGQQQYRIEERWRFMVTTSRPTMDLMLEGEQLRGPPYTWLIHCARRQLPSASRFQVPDQDALKQAFTYALRQNWAGPNVLALVDRCNRAGEHRLWCTVWIGSLLKLSTADEIGAATELCVGVAMLTPRRALITLVKLVTDYVLEGGNELFCVPPRGVILAQFLVQALVLAVHVQMTRGTANGAPEEGPTKAKKCRVEVGDKEVEKATTSASCEDAKESTITGEDAVKALFIRFLQVTADGELRPAVSFVVSFLRALSELKSPAAKRIISFLPHSLLLQVIRTDPKSIAPSVILSLFNLDERPHRRRALQNICLLRQLRAV</sequence>
<keyword evidence="9" id="KW-1185">Reference proteome</keyword>